<proteinExistence type="predicted"/>
<name>A0A9N9YRD0_9HYPO</name>
<accession>A0A9N9YRD0</accession>
<feature type="transmembrane region" description="Helical" evidence="6">
    <location>
        <begin position="107"/>
        <end position="125"/>
    </location>
</feature>
<dbReference type="InterPro" id="IPR020846">
    <property type="entry name" value="MFS_dom"/>
</dbReference>
<keyword evidence="3 6" id="KW-1133">Transmembrane helix</keyword>
<evidence type="ECO:0000256" key="5">
    <source>
        <dbReference type="SAM" id="MobiDB-lite"/>
    </source>
</evidence>
<dbReference type="PANTHER" id="PTHR23501">
    <property type="entry name" value="MAJOR FACILITATOR SUPERFAMILY"/>
    <property type="match status" value="1"/>
</dbReference>
<feature type="transmembrane region" description="Helical" evidence="6">
    <location>
        <begin position="137"/>
        <end position="155"/>
    </location>
</feature>
<protein>
    <recommendedName>
        <fullName evidence="7">Major facilitator superfamily (MFS) profile domain-containing protein</fullName>
    </recommendedName>
</protein>
<feature type="transmembrane region" description="Helical" evidence="6">
    <location>
        <begin position="195"/>
        <end position="218"/>
    </location>
</feature>
<dbReference type="OrthoDB" id="4139357at2759"/>
<feature type="transmembrane region" description="Helical" evidence="6">
    <location>
        <begin position="540"/>
        <end position="559"/>
    </location>
</feature>
<dbReference type="AlphaFoldDB" id="A0A9N9YRD0"/>
<sequence>MHDSEANSGSGMDVSSDVDSTQSQVRHLEKNNMDEVITTTSVTQPSNNEGRDTPEEPPPTPKKSVPFMLAFAGLAAVLFVFHVDATCLGIALPTIARDLQGTSLQSFWASLSYTLCSLVLHPVLASISDIFGRKPPLYLSIALFFIGSILFAIASNMDVLIAGRVLQGLGGGGIDVIVTVTIADMTTLEERAKYLGILAIPSAVGNILGPFIGALFSTYVTWRWIGWINLPILGLGFPLVFFFLRLRPVPNEGPLTDRLSRLDWLGMALVVIGIAIFVIPLSWAGSLFPWASWQTLVPMLLGVVVLVLFVYYEGKPKEPIMPHRLFHSKTARSTQIGGFLHGAVLISLLQYLPLLYQAVQLETVISAAVSLLPTVILSTIIAAVSMMMVPLFGGYVWILRLSWVILTVGTGVLALFDVSSSSAMRYGLPILWGQGVSLLRLSMLPIQASVKHVDDTSLATGQFLTIRMFGGLVGLAISSAIFNTVFASSISSAGIEPVGPLAPLSDAANAVNFIEQLKSLDIASSELNPILRVYLDCFRVIFYTMTGLSGLGLVTSVFMEEIDLKKQSLGSQRYEEN</sequence>
<dbReference type="GO" id="GO:0022857">
    <property type="term" value="F:transmembrane transporter activity"/>
    <property type="evidence" value="ECO:0007669"/>
    <property type="project" value="InterPro"/>
</dbReference>
<feature type="transmembrane region" description="Helical" evidence="6">
    <location>
        <begin position="364"/>
        <end position="385"/>
    </location>
</feature>
<evidence type="ECO:0000313" key="8">
    <source>
        <dbReference type="EMBL" id="CAH0028001.1"/>
    </source>
</evidence>
<organism evidence="8 9">
    <name type="scientific">Clonostachys rhizophaga</name>
    <dbReference type="NCBI Taxonomy" id="160324"/>
    <lineage>
        <taxon>Eukaryota</taxon>
        <taxon>Fungi</taxon>
        <taxon>Dikarya</taxon>
        <taxon>Ascomycota</taxon>
        <taxon>Pezizomycotina</taxon>
        <taxon>Sordariomycetes</taxon>
        <taxon>Hypocreomycetidae</taxon>
        <taxon>Hypocreales</taxon>
        <taxon>Bionectriaceae</taxon>
        <taxon>Clonostachys</taxon>
    </lineage>
</organism>
<dbReference type="PANTHER" id="PTHR23501:SF156">
    <property type="entry name" value="TRANSPORTER, PUTATIVE-RELATED"/>
    <property type="match status" value="1"/>
</dbReference>
<feature type="region of interest" description="Disordered" evidence="5">
    <location>
        <begin position="1"/>
        <end position="62"/>
    </location>
</feature>
<feature type="domain" description="Major facilitator superfamily (MFS) profile" evidence="7">
    <location>
        <begin position="68"/>
        <end position="564"/>
    </location>
</feature>
<feature type="compositionally biased region" description="Polar residues" evidence="5">
    <location>
        <begin position="37"/>
        <end position="48"/>
    </location>
</feature>
<comment type="caution">
    <text evidence="8">The sequence shown here is derived from an EMBL/GenBank/DDBJ whole genome shotgun (WGS) entry which is preliminary data.</text>
</comment>
<reference evidence="8" key="1">
    <citation type="submission" date="2021-10" db="EMBL/GenBank/DDBJ databases">
        <authorList>
            <person name="Piombo E."/>
        </authorList>
    </citation>
    <scope>NUCLEOTIDE SEQUENCE</scope>
</reference>
<dbReference type="InterPro" id="IPR011701">
    <property type="entry name" value="MFS"/>
</dbReference>
<evidence type="ECO:0000259" key="7">
    <source>
        <dbReference type="PROSITE" id="PS50850"/>
    </source>
</evidence>
<keyword evidence="2 6" id="KW-0812">Transmembrane</keyword>
<dbReference type="Proteomes" id="UP000696573">
    <property type="component" value="Unassembled WGS sequence"/>
</dbReference>
<feature type="transmembrane region" description="Helical" evidence="6">
    <location>
        <begin position="290"/>
        <end position="312"/>
    </location>
</feature>
<evidence type="ECO:0000256" key="2">
    <source>
        <dbReference type="ARBA" id="ARBA00022692"/>
    </source>
</evidence>
<feature type="transmembrane region" description="Helical" evidence="6">
    <location>
        <begin position="397"/>
        <end position="416"/>
    </location>
</feature>
<keyword evidence="4 6" id="KW-0472">Membrane</keyword>
<evidence type="ECO:0000256" key="1">
    <source>
        <dbReference type="ARBA" id="ARBA00004141"/>
    </source>
</evidence>
<feature type="transmembrane region" description="Helical" evidence="6">
    <location>
        <begin position="469"/>
        <end position="490"/>
    </location>
</feature>
<dbReference type="SUPFAM" id="SSF103473">
    <property type="entry name" value="MFS general substrate transporter"/>
    <property type="match status" value="1"/>
</dbReference>
<evidence type="ECO:0000256" key="4">
    <source>
        <dbReference type="ARBA" id="ARBA00023136"/>
    </source>
</evidence>
<feature type="compositionally biased region" description="Low complexity" evidence="5">
    <location>
        <begin position="8"/>
        <end position="25"/>
    </location>
</feature>
<feature type="transmembrane region" description="Helical" evidence="6">
    <location>
        <begin position="67"/>
        <end position="95"/>
    </location>
</feature>
<evidence type="ECO:0000256" key="6">
    <source>
        <dbReference type="SAM" id="Phobius"/>
    </source>
</evidence>
<gene>
    <name evidence="8" type="ORF">CRHIZ90672A_00001975</name>
</gene>
<feature type="transmembrane region" description="Helical" evidence="6">
    <location>
        <begin position="264"/>
        <end position="284"/>
    </location>
</feature>
<feature type="transmembrane region" description="Helical" evidence="6">
    <location>
        <begin position="224"/>
        <end position="244"/>
    </location>
</feature>
<comment type="subcellular location">
    <subcellularLocation>
        <location evidence="1">Membrane</location>
        <topology evidence="1">Multi-pass membrane protein</topology>
    </subcellularLocation>
</comment>
<evidence type="ECO:0000256" key="3">
    <source>
        <dbReference type="ARBA" id="ARBA00022989"/>
    </source>
</evidence>
<dbReference type="Gene3D" id="1.20.1250.20">
    <property type="entry name" value="MFS general substrate transporter like domains"/>
    <property type="match status" value="1"/>
</dbReference>
<keyword evidence="9" id="KW-1185">Reference proteome</keyword>
<feature type="transmembrane region" description="Helical" evidence="6">
    <location>
        <begin position="161"/>
        <end position="183"/>
    </location>
</feature>
<dbReference type="GO" id="GO:0005886">
    <property type="term" value="C:plasma membrane"/>
    <property type="evidence" value="ECO:0007669"/>
    <property type="project" value="TreeGrafter"/>
</dbReference>
<evidence type="ECO:0000313" key="9">
    <source>
        <dbReference type="Proteomes" id="UP000696573"/>
    </source>
</evidence>
<dbReference type="Pfam" id="PF07690">
    <property type="entry name" value="MFS_1"/>
    <property type="match status" value="1"/>
</dbReference>
<dbReference type="EMBL" id="CABFNQ020000730">
    <property type="protein sequence ID" value="CAH0028001.1"/>
    <property type="molecule type" value="Genomic_DNA"/>
</dbReference>
<feature type="transmembrane region" description="Helical" evidence="6">
    <location>
        <begin position="333"/>
        <end position="352"/>
    </location>
</feature>
<dbReference type="PROSITE" id="PS50850">
    <property type="entry name" value="MFS"/>
    <property type="match status" value="1"/>
</dbReference>
<dbReference type="InterPro" id="IPR036259">
    <property type="entry name" value="MFS_trans_sf"/>
</dbReference>